<feature type="signal peptide" evidence="2">
    <location>
        <begin position="1"/>
        <end position="31"/>
    </location>
</feature>
<keyword evidence="5" id="KW-1185">Reference proteome</keyword>
<name>A0A0X8X6P6_HALHR</name>
<reference evidence="4" key="1">
    <citation type="submission" date="2016-02" db="EMBL/GenBank/DDBJ databases">
        <title>Halorhodospira halochloris DSM-1059 complete genome, version 2.</title>
        <authorList>
            <person name="Tsukatani Y."/>
        </authorList>
    </citation>
    <scope>NUCLEOTIDE SEQUENCE</scope>
    <source>
        <strain evidence="4">DSM 1059</strain>
    </source>
</reference>
<proteinExistence type="predicted"/>
<dbReference type="InterPro" id="IPR027385">
    <property type="entry name" value="Beta-barrel_OMP"/>
</dbReference>
<dbReference type="Pfam" id="PF13505">
    <property type="entry name" value="OMP_b-brl"/>
    <property type="match status" value="1"/>
</dbReference>
<dbReference type="RefSeq" id="WP_096406673.1">
    <property type="nucleotide sequence ID" value="NZ_AP017372.2"/>
</dbReference>
<dbReference type="KEGG" id="hhk:HH1059_25230"/>
<accession>A0A0X8X6P6</accession>
<gene>
    <name evidence="4" type="ORF">HH1059_25230</name>
</gene>
<keyword evidence="1 2" id="KW-0732">Signal</keyword>
<evidence type="ECO:0000313" key="4">
    <source>
        <dbReference type="EMBL" id="BAU56600.1"/>
    </source>
</evidence>
<feature type="domain" description="Outer membrane protein beta-barrel" evidence="3">
    <location>
        <begin position="22"/>
        <end position="188"/>
    </location>
</feature>
<dbReference type="AlphaFoldDB" id="A0A0X8X6P6"/>
<evidence type="ECO:0000256" key="2">
    <source>
        <dbReference type="SAM" id="SignalP"/>
    </source>
</evidence>
<dbReference type="EMBL" id="AP017372">
    <property type="protein sequence ID" value="BAU56600.1"/>
    <property type="molecule type" value="Genomic_DNA"/>
</dbReference>
<dbReference type="SUPFAM" id="SSF56925">
    <property type="entry name" value="OMPA-like"/>
    <property type="match status" value="1"/>
</dbReference>
<dbReference type="Proteomes" id="UP000218890">
    <property type="component" value="Chromosome"/>
</dbReference>
<evidence type="ECO:0000256" key="1">
    <source>
        <dbReference type="ARBA" id="ARBA00022729"/>
    </source>
</evidence>
<sequence>MKSLMSVEASRLVSKSVLLGAFFVGFTAAYANNDDRGGIVPYIYLNYGQTDISLGEGDGEKDDSGDVLIVRGGGHFGGADGIHALEGRIGYQLDEDSETEIDTLSAIHYRARLSGRALSAELLAGVAAVQVSAEGLVTDPSFGPSYGAAVGLNLLRDLWVSAEYMIYSEEDDEVPEVISTTVGLRYVF</sequence>
<evidence type="ECO:0000259" key="3">
    <source>
        <dbReference type="Pfam" id="PF13505"/>
    </source>
</evidence>
<evidence type="ECO:0000313" key="5">
    <source>
        <dbReference type="Proteomes" id="UP000218890"/>
    </source>
</evidence>
<dbReference type="InterPro" id="IPR011250">
    <property type="entry name" value="OMP/PagP_B-barrel"/>
</dbReference>
<dbReference type="OrthoDB" id="5901526at2"/>
<organism evidence="4 5">
    <name type="scientific">Halorhodospira halochloris</name>
    <name type="common">Ectothiorhodospira halochloris</name>
    <dbReference type="NCBI Taxonomy" id="1052"/>
    <lineage>
        <taxon>Bacteria</taxon>
        <taxon>Pseudomonadati</taxon>
        <taxon>Pseudomonadota</taxon>
        <taxon>Gammaproteobacteria</taxon>
        <taxon>Chromatiales</taxon>
        <taxon>Ectothiorhodospiraceae</taxon>
        <taxon>Halorhodospira</taxon>
    </lineage>
</organism>
<feature type="chain" id="PRO_5007071557" description="Outer membrane protein beta-barrel domain-containing protein" evidence="2">
    <location>
        <begin position="32"/>
        <end position="188"/>
    </location>
</feature>
<protein>
    <recommendedName>
        <fullName evidence="3">Outer membrane protein beta-barrel domain-containing protein</fullName>
    </recommendedName>
</protein>